<dbReference type="Gene3D" id="1.25.40.20">
    <property type="entry name" value="Ankyrin repeat-containing domain"/>
    <property type="match status" value="1"/>
</dbReference>
<keyword evidence="2" id="KW-0812">Transmembrane</keyword>
<dbReference type="SUPFAM" id="SSF48403">
    <property type="entry name" value="Ankyrin repeat"/>
    <property type="match status" value="1"/>
</dbReference>
<evidence type="ECO:0000313" key="5">
    <source>
        <dbReference type="Proteomes" id="UP001202328"/>
    </source>
</evidence>
<keyword evidence="2" id="KW-1133">Transmembrane helix</keyword>
<dbReference type="GO" id="GO:0016020">
    <property type="term" value="C:membrane"/>
    <property type="evidence" value="ECO:0007669"/>
    <property type="project" value="TreeGrafter"/>
</dbReference>
<organism evidence="4 5">
    <name type="scientific">Papaver atlanticum</name>
    <dbReference type="NCBI Taxonomy" id="357466"/>
    <lineage>
        <taxon>Eukaryota</taxon>
        <taxon>Viridiplantae</taxon>
        <taxon>Streptophyta</taxon>
        <taxon>Embryophyta</taxon>
        <taxon>Tracheophyta</taxon>
        <taxon>Spermatophyta</taxon>
        <taxon>Magnoliopsida</taxon>
        <taxon>Ranunculales</taxon>
        <taxon>Papaveraceae</taxon>
        <taxon>Papaveroideae</taxon>
        <taxon>Papaver</taxon>
    </lineage>
</organism>
<evidence type="ECO:0000259" key="3">
    <source>
        <dbReference type="Pfam" id="PF13962"/>
    </source>
</evidence>
<gene>
    <name evidence="4" type="ORF">MKW98_027404</name>
</gene>
<reference evidence="4" key="1">
    <citation type="submission" date="2022-04" db="EMBL/GenBank/DDBJ databases">
        <title>A functionally conserved STORR gene fusion in Papaver species that diverged 16.8 million years ago.</title>
        <authorList>
            <person name="Catania T."/>
        </authorList>
    </citation>
    <scope>NUCLEOTIDE SEQUENCE</scope>
    <source>
        <strain evidence="4">S-188037</strain>
    </source>
</reference>
<protein>
    <recommendedName>
        <fullName evidence="3">PGG domain-containing protein</fullName>
    </recommendedName>
</protein>
<dbReference type="SMART" id="SM00248">
    <property type="entry name" value="ANK"/>
    <property type="match status" value="4"/>
</dbReference>
<feature type="region of interest" description="Disordered" evidence="1">
    <location>
        <begin position="49"/>
        <end position="68"/>
    </location>
</feature>
<keyword evidence="2" id="KW-0472">Membrane</keyword>
<proteinExistence type="predicted"/>
<name>A0AAD4THA6_9MAGN</name>
<feature type="transmembrane region" description="Helical" evidence="2">
    <location>
        <begin position="668"/>
        <end position="693"/>
    </location>
</feature>
<accession>A0AAD4THA6</accession>
<feature type="transmembrane region" description="Helical" evidence="2">
    <location>
        <begin position="552"/>
        <end position="573"/>
    </location>
</feature>
<evidence type="ECO:0000313" key="4">
    <source>
        <dbReference type="EMBL" id="KAI3956090.1"/>
    </source>
</evidence>
<dbReference type="EMBL" id="JAJJMB010001710">
    <property type="protein sequence ID" value="KAI3956090.1"/>
    <property type="molecule type" value="Genomic_DNA"/>
</dbReference>
<comment type="caution">
    <text evidence="4">The sequence shown here is derived from an EMBL/GenBank/DDBJ whole genome shotgun (WGS) entry which is preliminary data.</text>
</comment>
<dbReference type="InterPro" id="IPR026961">
    <property type="entry name" value="PGG_dom"/>
</dbReference>
<keyword evidence="5" id="KW-1185">Reference proteome</keyword>
<sequence>MSDRDHLGTDPRSHQETIDIKTLLKLIVETQAKQEESQQQIIEILRSTKSSAGDTHKPQGEGIGKNADKEEIIGDTANDNDNQQAAEVEVNRVAIYVPGKNDQLYGALSTNNMEKVKEILKNNPGVVEEGITHDSSTVLHTAVHWRMDILLIQEIVELMSPCILEYKTNKYGYTACHRASIYGYAKAAEVMVNKNPKLTQIRDFNGSTPLELALQYPTTGQKEIVKYLYSVTRDEDPSPFLGQDGVRLLHKAIDANFYDMALNLVKRFPKLVTEKSLKDDICGLEVLVRRPFAFKSGAKLTWWQDRIYSLIEVDMNSTYVQPVEPSTNASSTIDKRTLMPYLMRVPHLKKLYNLKLMHEQAIALLKQMLTQVNNNYNNPGIRIFFQNDPGIRIFFQNNSDIIKVAIKHGIIEVVVEVLEQFPYLIWYPLPHQRMIGMAIAERNENMVSLICDLGDVYGDKFDLVSTTDDEKNTILHYAAKLAPSARLNLISGVALQMQREVQWFKGVESIMMETDWFKRNKKGDTAQHLFTIEHKDLLKEAENWMKDTSGSCMVVAALIATVAFAAAFTVPGGNISDTNSAMNGNPVFLGNNAFTGFVVADALALFASITSVLMFLSIYTSRYAEMDFLKVLPQKLIIGFATLFISMAAILVAFGASVYIVVGGRYPWAPIPIALFTSCPILLFACLQLPLFYEMVHSTYRGSILRNHIYISYTVEKNKKKK</sequence>
<dbReference type="AlphaFoldDB" id="A0AAD4THA6"/>
<dbReference type="Pfam" id="PF12796">
    <property type="entry name" value="Ank_2"/>
    <property type="match status" value="1"/>
</dbReference>
<dbReference type="Proteomes" id="UP001202328">
    <property type="component" value="Unassembled WGS sequence"/>
</dbReference>
<dbReference type="PANTHER" id="PTHR24177:SF365">
    <property type="entry name" value="ANKYRIN REPEAT-CONTAINING PROTEIN NPR4-LIKE ISOFORM X1"/>
    <property type="match status" value="1"/>
</dbReference>
<dbReference type="PANTHER" id="PTHR24177">
    <property type="entry name" value="CASKIN"/>
    <property type="match status" value="1"/>
</dbReference>
<evidence type="ECO:0000256" key="2">
    <source>
        <dbReference type="SAM" id="Phobius"/>
    </source>
</evidence>
<feature type="transmembrane region" description="Helical" evidence="2">
    <location>
        <begin position="636"/>
        <end position="662"/>
    </location>
</feature>
<feature type="domain" description="PGG" evidence="3">
    <location>
        <begin position="543"/>
        <end position="661"/>
    </location>
</feature>
<dbReference type="Pfam" id="PF13962">
    <property type="entry name" value="PGG"/>
    <property type="match status" value="1"/>
</dbReference>
<evidence type="ECO:0000256" key="1">
    <source>
        <dbReference type="SAM" id="MobiDB-lite"/>
    </source>
</evidence>
<dbReference type="InterPro" id="IPR002110">
    <property type="entry name" value="Ankyrin_rpt"/>
</dbReference>
<feature type="transmembrane region" description="Helical" evidence="2">
    <location>
        <begin position="593"/>
        <end position="616"/>
    </location>
</feature>
<dbReference type="InterPro" id="IPR036770">
    <property type="entry name" value="Ankyrin_rpt-contain_sf"/>
</dbReference>